<evidence type="ECO:0000313" key="2">
    <source>
        <dbReference type="EMBL" id="MCZ0810019.1"/>
    </source>
</evidence>
<dbReference type="Proteomes" id="UP001077662">
    <property type="component" value="Unassembled WGS sequence"/>
</dbReference>
<protein>
    <submittedName>
        <fullName evidence="3">Uncharacterized protein</fullName>
    </submittedName>
</protein>
<reference evidence="3 4" key="1">
    <citation type="submission" date="2018-02" db="EMBL/GenBank/DDBJ databases">
        <title>Comparative analysis of genomes of three Brevibacillus laterosporus strains producers of potent antimicrobials isolated from silage.</title>
        <authorList>
            <person name="Kojic M."/>
            <person name="Miljkovic M."/>
            <person name="Studholme D."/>
            <person name="Filipic B."/>
        </authorList>
    </citation>
    <scope>NUCLEOTIDE SEQUENCE [LARGE SCALE GENOMIC DNA]</scope>
    <source>
        <strain evidence="3 4">BGSP11</strain>
    </source>
</reference>
<feature type="signal peptide" evidence="1">
    <location>
        <begin position="1"/>
        <end position="23"/>
    </location>
</feature>
<accession>A0AAP8QC19</accession>
<dbReference type="RefSeq" id="WP_104032807.1">
    <property type="nucleotide sequence ID" value="NZ_JANSGW010000051.1"/>
</dbReference>
<evidence type="ECO:0000256" key="1">
    <source>
        <dbReference type="SAM" id="SignalP"/>
    </source>
</evidence>
<feature type="chain" id="PRO_5042798985" evidence="1">
    <location>
        <begin position="24"/>
        <end position="172"/>
    </location>
</feature>
<reference evidence="2" key="2">
    <citation type="submission" date="2022-09" db="EMBL/GenBank/DDBJ databases">
        <title>Genome analysis and characterization of larvicidal activity of Brevibacillus strains.</title>
        <authorList>
            <person name="Patrusheva E.V."/>
            <person name="Izotova A.O."/>
            <person name="Toshchakov S.V."/>
            <person name="Sineoky S.P."/>
        </authorList>
    </citation>
    <scope>NUCLEOTIDE SEQUENCE</scope>
    <source>
        <strain evidence="2">VKPM_B-13247</strain>
    </source>
</reference>
<name>A0AAP8QC19_BRELA</name>
<dbReference type="EMBL" id="PRKQ01000025">
    <property type="protein sequence ID" value="PPA93439.1"/>
    <property type="molecule type" value="Genomic_DNA"/>
</dbReference>
<comment type="caution">
    <text evidence="3">The sequence shown here is derived from an EMBL/GenBank/DDBJ whole genome shotgun (WGS) entry which is preliminary data.</text>
</comment>
<keyword evidence="1" id="KW-0732">Signal</keyword>
<dbReference type="AlphaFoldDB" id="A0AAP8QC19"/>
<evidence type="ECO:0000313" key="3">
    <source>
        <dbReference type="EMBL" id="PPA93439.1"/>
    </source>
</evidence>
<dbReference type="Proteomes" id="UP000239759">
    <property type="component" value="Unassembled WGS sequence"/>
</dbReference>
<proteinExistence type="predicted"/>
<organism evidence="3 4">
    <name type="scientific">Brevibacillus laterosporus</name>
    <name type="common">Bacillus laterosporus</name>
    <dbReference type="NCBI Taxonomy" id="1465"/>
    <lineage>
        <taxon>Bacteria</taxon>
        <taxon>Bacillati</taxon>
        <taxon>Bacillota</taxon>
        <taxon>Bacilli</taxon>
        <taxon>Bacillales</taxon>
        <taxon>Paenibacillaceae</taxon>
        <taxon>Brevibacillus</taxon>
    </lineage>
</organism>
<evidence type="ECO:0000313" key="4">
    <source>
        <dbReference type="Proteomes" id="UP000239759"/>
    </source>
</evidence>
<dbReference type="EMBL" id="JAPTNE010000051">
    <property type="protein sequence ID" value="MCZ0810019.1"/>
    <property type="molecule type" value="Genomic_DNA"/>
</dbReference>
<gene>
    <name evidence="3" type="ORF">C4A77_18090</name>
    <name evidence="2" type="ORF">O0554_24510</name>
</gene>
<sequence>MKKNFISALALTLALSSVTPVFAQSQSNDSGTLVTPVFPQLQSNNSDSKIYAKASWDGSFKHSYVIEKKYISGLVGLSIGALTSWVESRFKIDSKYSAPVAAAISAYLTDSVAGDIEVTGTTYYRWIKFPISAHYRAESKIKIGGKEVNTFSHEWDATADHGGDFAPDPVIE</sequence>